<dbReference type="AlphaFoldDB" id="A0A1J5S959"/>
<gene>
    <name evidence="1" type="ORF">GALL_172820</name>
</gene>
<organism evidence="1">
    <name type="scientific">mine drainage metagenome</name>
    <dbReference type="NCBI Taxonomy" id="410659"/>
    <lineage>
        <taxon>unclassified sequences</taxon>
        <taxon>metagenomes</taxon>
        <taxon>ecological metagenomes</taxon>
    </lineage>
</organism>
<evidence type="ECO:0000313" key="1">
    <source>
        <dbReference type="EMBL" id="OIR00592.1"/>
    </source>
</evidence>
<evidence type="ECO:0008006" key="2">
    <source>
        <dbReference type="Google" id="ProtNLM"/>
    </source>
</evidence>
<comment type="caution">
    <text evidence="1">The sequence shown here is derived from an EMBL/GenBank/DDBJ whole genome shotgun (WGS) entry which is preliminary data.</text>
</comment>
<accession>A0A1J5S959</accession>
<reference evidence="1" key="1">
    <citation type="submission" date="2016-10" db="EMBL/GenBank/DDBJ databases">
        <title>Sequence of Gallionella enrichment culture.</title>
        <authorList>
            <person name="Poehlein A."/>
            <person name="Muehling M."/>
            <person name="Daniel R."/>
        </authorList>
    </citation>
    <scope>NUCLEOTIDE SEQUENCE</scope>
</reference>
<name>A0A1J5S959_9ZZZZ</name>
<proteinExistence type="predicted"/>
<sequence>MDDEFKKIRENAHMTRGVVLNEISLLEVYFDFYISDYFGINREKSDEFNIIILLGLRVGFSAKKDIIINIMKRNKTIHNYPDIERDLKDLIFERNVLAHGVLDLTPNSIEYINQGYIVFYKKDGDGTGKPVLYNQEKFLIIQAIIQKYIEIFKSLTKQKHL</sequence>
<protein>
    <recommendedName>
        <fullName evidence="2">RiboL-PSP-HEPN domain-containing protein</fullName>
    </recommendedName>
</protein>
<dbReference type="EMBL" id="MLJW01000093">
    <property type="protein sequence ID" value="OIR00592.1"/>
    <property type="molecule type" value="Genomic_DNA"/>
</dbReference>